<evidence type="ECO:0000256" key="5">
    <source>
        <dbReference type="ARBA" id="ARBA00022598"/>
    </source>
</evidence>
<keyword evidence="7" id="KW-0067">ATP-binding</keyword>
<dbReference type="GO" id="GO:0008763">
    <property type="term" value="F:UDP-N-acetylmuramate-L-alanine ligase activity"/>
    <property type="evidence" value="ECO:0007669"/>
    <property type="project" value="UniProtKB-EC"/>
</dbReference>
<organism evidence="12">
    <name type="scientific">hydrothermal vent metagenome</name>
    <dbReference type="NCBI Taxonomy" id="652676"/>
    <lineage>
        <taxon>unclassified sequences</taxon>
        <taxon>metagenomes</taxon>
        <taxon>ecological metagenomes</taxon>
    </lineage>
</organism>
<dbReference type="Gene3D" id="3.40.50.720">
    <property type="entry name" value="NAD(P)-binding Rossmann-like Domain"/>
    <property type="match status" value="1"/>
</dbReference>
<dbReference type="InterPro" id="IPR013221">
    <property type="entry name" value="Mur_ligase_cen"/>
</dbReference>
<dbReference type="SUPFAM" id="SSF53244">
    <property type="entry name" value="MurD-like peptide ligases, peptide-binding domain"/>
    <property type="match status" value="1"/>
</dbReference>
<dbReference type="Pfam" id="PF02875">
    <property type="entry name" value="Mur_ligase_C"/>
    <property type="match status" value="1"/>
</dbReference>
<proteinExistence type="inferred from homology"/>
<dbReference type="InterPro" id="IPR050061">
    <property type="entry name" value="MurCDEF_pg_biosynth"/>
</dbReference>
<evidence type="ECO:0000313" key="12">
    <source>
        <dbReference type="EMBL" id="VAW69617.1"/>
    </source>
</evidence>
<dbReference type="GO" id="GO:0005524">
    <property type="term" value="F:ATP binding"/>
    <property type="evidence" value="ECO:0007669"/>
    <property type="project" value="UniProtKB-KW"/>
</dbReference>
<dbReference type="HAMAP" id="MF_00046">
    <property type="entry name" value="MurC"/>
    <property type="match status" value="1"/>
</dbReference>
<keyword evidence="5 12" id="KW-0436">Ligase</keyword>
<dbReference type="SUPFAM" id="SSF53623">
    <property type="entry name" value="MurD-like peptide ligases, catalytic domain"/>
    <property type="match status" value="1"/>
</dbReference>
<evidence type="ECO:0000256" key="3">
    <source>
        <dbReference type="ARBA" id="ARBA00012211"/>
    </source>
</evidence>
<protein>
    <recommendedName>
        <fullName evidence="3">UDP-N-acetylmuramate--L-alanine ligase</fullName>
        <ecNumber evidence="3">6.3.2.8</ecNumber>
    </recommendedName>
</protein>
<dbReference type="InterPro" id="IPR000713">
    <property type="entry name" value="Mur_ligase_N"/>
</dbReference>
<feature type="domain" description="Mur ligase C-terminal" evidence="10">
    <location>
        <begin position="319"/>
        <end position="454"/>
    </location>
</feature>
<dbReference type="PANTHER" id="PTHR43445:SF3">
    <property type="entry name" value="UDP-N-ACETYLMURAMATE--L-ALANINE LIGASE"/>
    <property type="match status" value="1"/>
</dbReference>
<evidence type="ECO:0000259" key="10">
    <source>
        <dbReference type="Pfam" id="PF02875"/>
    </source>
</evidence>
<dbReference type="AlphaFoldDB" id="A0A3B0Y1Z4"/>
<dbReference type="GO" id="GO:0005737">
    <property type="term" value="C:cytoplasm"/>
    <property type="evidence" value="ECO:0007669"/>
    <property type="project" value="UniProtKB-SubCell"/>
</dbReference>
<sequence length="484" mass="52310">MLIETHPMRKIKRVHFVGIGGVGMCGIAEVLLNLGYDISGSDVKENAAIKRLLKQGARVFIGQVASNVERAEVVVVSTAIAEDNVEVLAAKEQRIPVIRRAEMLAEIMRFRHGIAIAGTHGKTTTTSLTASILIEAGLDPTYVIGGKLNSAASNAKLGTGKYFVAEADESDASFLLLQPMMSVVTNIDADHLETHGGDFEKYKQSFVEFLHHLPFYGKAIVCLDDPVNRKILDNVFRPVMTYGIDSDADVMAKNIQCNGMQCHYQLVLPGEGPQIDITLNMPGKHNVLNSLAAIAVAHLLGVSTLSMQAALQTFDGIGRRMQQYGEIQTIKGHVLLIDDYAHHPTEIKATLEAAKSAWSERRIVVVFQPHRYTRTRDLFEDFSQVLSVADALIVTEIYSAGEAHIAGADGRALCAAIRARGQVNPVFVEDLKDLNAAIIGVIEKGDVLLTLGAGSIGAIAGILPEVLLKEDAQKSSPMNDISGK</sequence>
<feature type="domain" description="Mur ligase N-terminal catalytic" evidence="9">
    <location>
        <begin position="14"/>
        <end position="111"/>
    </location>
</feature>
<dbReference type="EC" id="6.3.2.8" evidence="3"/>
<evidence type="ECO:0000259" key="9">
    <source>
        <dbReference type="Pfam" id="PF01225"/>
    </source>
</evidence>
<dbReference type="GO" id="GO:0009252">
    <property type="term" value="P:peptidoglycan biosynthetic process"/>
    <property type="evidence" value="ECO:0007669"/>
    <property type="project" value="UniProtKB-UniPathway"/>
</dbReference>
<name>A0A3B0Y1Z4_9ZZZZ</name>
<evidence type="ECO:0000256" key="4">
    <source>
        <dbReference type="ARBA" id="ARBA00022490"/>
    </source>
</evidence>
<evidence type="ECO:0000256" key="8">
    <source>
        <dbReference type="ARBA" id="ARBA00047833"/>
    </source>
</evidence>
<dbReference type="UniPathway" id="UPA00219"/>
<dbReference type="PANTHER" id="PTHR43445">
    <property type="entry name" value="UDP-N-ACETYLMURAMATE--L-ALANINE LIGASE-RELATED"/>
    <property type="match status" value="1"/>
</dbReference>
<dbReference type="SUPFAM" id="SSF51984">
    <property type="entry name" value="MurCD N-terminal domain"/>
    <property type="match status" value="1"/>
</dbReference>
<dbReference type="InterPro" id="IPR036565">
    <property type="entry name" value="Mur-like_cat_sf"/>
</dbReference>
<evidence type="ECO:0000256" key="6">
    <source>
        <dbReference type="ARBA" id="ARBA00022741"/>
    </source>
</evidence>
<dbReference type="EMBL" id="UOFJ01000449">
    <property type="protein sequence ID" value="VAW69617.1"/>
    <property type="molecule type" value="Genomic_DNA"/>
</dbReference>
<evidence type="ECO:0000256" key="7">
    <source>
        <dbReference type="ARBA" id="ARBA00022840"/>
    </source>
</evidence>
<dbReference type="Pfam" id="PF01225">
    <property type="entry name" value="Mur_ligase"/>
    <property type="match status" value="1"/>
</dbReference>
<keyword evidence="4" id="KW-0963">Cytoplasm</keyword>
<evidence type="ECO:0000256" key="1">
    <source>
        <dbReference type="ARBA" id="ARBA00004496"/>
    </source>
</evidence>
<evidence type="ECO:0000256" key="2">
    <source>
        <dbReference type="ARBA" id="ARBA00004752"/>
    </source>
</evidence>
<evidence type="ECO:0000259" key="11">
    <source>
        <dbReference type="Pfam" id="PF08245"/>
    </source>
</evidence>
<dbReference type="FunFam" id="3.40.1190.10:FF:000001">
    <property type="entry name" value="UDP-N-acetylmuramate--L-alanine ligase"/>
    <property type="match status" value="1"/>
</dbReference>
<dbReference type="InterPro" id="IPR005758">
    <property type="entry name" value="UDP-N-AcMur_Ala_ligase_MurC"/>
</dbReference>
<dbReference type="Gene3D" id="3.40.1190.10">
    <property type="entry name" value="Mur-like, catalytic domain"/>
    <property type="match status" value="1"/>
</dbReference>
<dbReference type="InterPro" id="IPR004101">
    <property type="entry name" value="Mur_ligase_C"/>
</dbReference>
<gene>
    <name evidence="12" type="ORF">MNBD_GAMMA10-2507</name>
</gene>
<comment type="pathway">
    <text evidence="2">Cell wall biogenesis; peptidoglycan biosynthesis.</text>
</comment>
<reference evidence="12" key="1">
    <citation type="submission" date="2018-06" db="EMBL/GenBank/DDBJ databases">
        <authorList>
            <person name="Zhirakovskaya E."/>
        </authorList>
    </citation>
    <scope>NUCLEOTIDE SEQUENCE</scope>
</reference>
<dbReference type="Gene3D" id="3.90.190.20">
    <property type="entry name" value="Mur ligase, C-terminal domain"/>
    <property type="match status" value="1"/>
</dbReference>
<dbReference type="Pfam" id="PF08245">
    <property type="entry name" value="Mur_ligase_M"/>
    <property type="match status" value="1"/>
</dbReference>
<comment type="catalytic activity">
    <reaction evidence="8">
        <text>UDP-N-acetyl-alpha-D-muramate + L-alanine + ATP = UDP-N-acetyl-alpha-D-muramoyl-L-alanine + ADP + phosphate + H(+)</text>
        <dbReference type="Rhea" id="RHEA:23372"/>
        <dbReference type="ChEBI" id="CHEBI:15378"/>
        <dbReference type="ChEBI" id="CHEBI:30616"/>
        <dbReference type="ChEBI" id="CHEBI:43474"/>
        <dbReference type="ChEBI" id="CHEBI:57972"/>
        <dbReference type="ChEBI" id="CHEBI:70757"/>
        <dbReference type="ChEBI" id="CHEBI:83898"/>
        <dbReference type="ChEBI" id="CHEBI:456216"/>
        <dbReference type="EC" id="6.3.2.8"/>
    </reaction>
</comment>
<accession>A0A3B0Y1Z4</accession>
<dbReference type="NCBIfam" id="TIGR01082">
    <property type="entry name" value="murC"/>
    <property type="match status" value="1"/>
</dbReference>
<feature type="domain" description="Mur ligase central" evidence="11">
    <location>
        <begin position="116"/>
        <end position="297"/>
    </location>
</feature>
<comment type="subcellular location">
    <subcellularLocation>
        <location evidence="1">Cytoplasm</location>
    </subcellularLocation>
</comment>
<dbReference type="InterPro" id="IPR036615">
    <property type="entry name" value="Mur_ligase_C_dom_sf"/>
</dbReference>
<keyword evidence="6" id="KW-0547">Nucleotide-binding</keyword>